<dbReference type="Gramene" id="ESQ47760">
    <property type="protein sequence ID" value="ESQ47760"/>
    <property type="gene ID" value="EUTSA_v10021981mg"/>
</dbReference>
<name>V4LBE3_EUTSA</name>
<dbReference type="SUPFAM" id="SSF81383">
    <property type="entry name" value="F-box domain"/>
    <property type="match status" value="1"/>
</dbReference>
<gene>
    <name evidence="2" type="ORF">EUTSA_v10021981mg</name>
</gene>
<dbReference type="OMA" id="HIEYEVY"/>
<evidence type="ECO:0000313" key="2">
    <source>
        <dbReference type="EMBL" id="ESQ47760.1"/>
    </source>
</evidence>
<dbReference type="InterPro" id="IPR050796">
    <property type="entry name" value="SCF_F-box_component"/>
</dbReference>
<dbReference type="InterPro" id="IPR006527">
    <property type="entry name" value="F-box-assoc_dom_typ1"/>
</dbReference>
<dbReference type="KEGG" id="eus:EUTSA_v10021981mg"/>
<protein>
    <recommendedName>
        <fullName evidence="1">F-box associated beta-propeller type 1 domain-containing protein</fullName>
    </recommendedName>
</protein>
<dbReference type="NCBIfam" id="TIGR01640">
    <property type="entry name" value="F_box_assoc_1"/>
    <property type="match status" value="1"/>
</dbReference>
<reference evidence="2 3" key="1">
    <citation type="journal article" date="2013" name="Front. Plant Sci.">
        <title>The Reference Genome of the Halophytic Plant Eutrema salsugineum.</title>
        <authorList>
            <person name="Yang R."/>
            <person name="Jarvis D.E."/>
            <person name="Chen H."/>
            <person name="Beilstein M.A."/>
            <person name="Grimwood J."/>
            <person name="Jenkins J."/>
            <person name="Shu S."/>
            <person name="Prochnik S."/>
            <person name="Xin M."/>
            <person name="Ma C."/>
            <person name="Schmutz J."/>
            <person name="Wing R.A."/>
            <person name="Mitchell-Olds T."/>
            <person name="Schumaker K.S."/>
            <person name="Wang X."/>
        </authorList>
    </citation>
    <scope>NUCLEOTIDE SEQUENCE [LARGE SCALE GENOMIC DNA]</scope>
</reference>
<dbReference type="PANTHER" id="PTHR31672:SF13">
    <property type="entry name" value="F-BOX PROTEIN CPR30-LIKE"/>
    <property type="match status" value="1"/>
</dbReference>
<organism evidence="2 3">
    <name type="scientific">Eutrema salsugineum</name>
    <name type="common">Saltwater cress</name>
    <name type="synonym">Sisymbrium salsugineum</name>
    <dbReference type="NCBI Taxonomy" id="72664"/>
    <lineage>
        <taxon>Eukaryota</taxon>
        <taxon>Viridiplantae</taxon>
        <taxon>Streptophyta</taxon>
        <taxon>Embryophyta</taxon>
        <taxon>Tracheophyta</taxon>
        <taxon>Spermatophyta</taxon>
        <taxon>Magnoliopsida</taxon>
        <taxon>eudicotyledons</taxon>
        <taxon>Gunneridae</taxon>
        <taxon>Pentapetalae</taxon>
        <taxon>rosids</taxon>
        <taxon>malvids</taxon>
        <taxon>Brassicales</taxon>
        <taxon>Brassicaceae</taxon>
        <taxon>Eutremeae</taxon>
        <taxon>Eutrema</taxon>
    </lineage>
</organism>
<dbReference type="EMBL" id="KI517408">
    <property type="protein sequence ID" value="ESQ47760.1"/>
    <property type="molecule type" value="Genomic_DNA"/>
</dbReference>
<sequence>MTNRNLSEDLVVEILSRVPVGSLVLMLIEFRVYLLNVDFRGIHDNNVVQSAKITSQFSLKDPIFDSSEEEVYIREVFHCDGLLLCTTKDSNRLVVWNPCSGETRWIQPKNSYKESDRYGLGKSLCNKYKILRQDNLSISSQNRRYEYEIYNFTSDSWNDIDVNTDGYIPGS</sequence>
<dbReference type="InterPro" id="IPR017451">
    <property type="entry name" value="F-box-assoc_interact_dom"/>
</dbReference>
<evidence type="ECO:0000313" key="3">
    <source>
        <dbReference type="Proteomes" id="UP000030689"/>
    </source>
</evidence>
<keyword evidence="3" id="KW-1185">Reference proteome</keyword>
<proteinExistence type="predicted"/>
<accession>V4LBE3</accession>
<dbReference type="Pfam" id="PF07734">
    <property type="entry name" value="FBA_1"/>
    <property type="match status" value="1"/>
</dbReference>
<feature type="domain" description="F-box associated beta-propeller type 1" evidence="1">
    <location>
        <begin position="24"/>
        <end position="167"/>
    </location>
</feature>
<dbReference type="Proteomes" id="UP000030689">
    <property type="component" value="Unassembled WGS sequence"/>
</dbReference>
<dbReference type="AlphaFoldDB" id="V4LBE3"/>
<dbReference type="PANTHER" id="PTHR31672">
    <property type="entry name" value="BNACNNG10540D PROTEIN"/>
    <property type="match status" value="1"/>
</dbReference>
<evidence type="ECO:0000259" key="1">
    <source>
        <dbReference type="Pfam" id="PF07734"/>
    </source>
</evidence>
<dbReference type="InterPro" id="IPR036047">
    <property type="entry name" value="F-box-like_dom_sf"/>
</dbReference>